<keyword evidence="3" id="KW-1185">Reference proteome</keyword>
<dbReference type="InterPro" id="IPR011392">
    <property type="entry name" value="Tellurite-R_TerY"/>
</dbReference>
<dbReference type="InterPro" id="IPR002035">
    <property type="entry name" value="VWF_A"/>
</dbReference>
<evidence type="ECO:0000313" key="2">
    <source>
        <dbReference type="EMBL" id="MEY6433719.1"/>
    </source>
</evidence>
<dbReference type="Gene3D" id="3.40.50.410">
    <property type="entry name" value="von Willebrand factor, type A domain"/>
    <property type="match status" value="1"/>
</dbReference>
<accession>A0ABV4BIT6</accession>
<dbReference type="EMBL" id="JBDKXB010000026">
    <property type="protein sequence ID" value="MEY6433719.1"/>
    <property type="molecule type" value="Genomic_DNA"/>
</dbReference>
<proteinExistence type="predicted"/>
<dbReference type="InterPro" id="IPR036465">
    <property type="entry name" value="vWFA_dom_sf"/>
</dbReference>
<reference evidence="2 3" key="1">
    <citation type="submission" date="2024-05" db="EMBL/GenBank/DDBJ databases">
        <title>Genome Sequence and Characterization of the New Strain Purple Sulfur Bacterium of Genus Thioalkalicoccus.</title>
        <authorList>
            <person name="Bryantseva I.A."/>
            <person name="Kyndt J.A."/>
            <person name="Imhoff J.F."/>
        </authorList>
    </citation>
    <scope>NUCLEOTIDE SEQUENCE [LARGE SCALE GENOMIC DNA]</scope>
    <source>
        <strain evidence="2 3">Um2</strain>
    </source>
</reference>
<dbReference type="Proteomes" id="UP001564408">
    <property type="component" value="Unassembled WGS sequence"/>
</dbReference>
<protein>
    <submittedName>
        <fullName evidence="2">VWA domain-containing protein</fullName>
    </submittedName>
</protein>
<dbReference type="PROSITE" id="PS50234">
    <property type="entry name" value="VWFA"/>
    <property type="match status" value="1"/>
</dbReference>
<name>A0ABV4BIT6_9GAMM</name>
<dbReference type="SUPFAM" id="SSF53300">
    <property type="entry name" value="vWA-like"/>
    <property type="match status" value="1"/>
</dbReference>
<feature type="domain" description="VWFA" evidence="1">
    <location>
        <begin position="5"/>
        <end position="182"/>
    </location>
</feature>
<sequence length="212" mass="23039">MRRLPVYLLLDTSGSMRGEPIAALNVGVRAMVQALRRDPYALETVHLSLITFDIEARELLPLTPLEQVQIPEIRVPDSGPTFLGAALKLLIERAKRDVRRTTHGERGDWLPLVFVMTDGSPSDSQAYREAVAALRRSGGFGNIVACAAGPKARHEPLRELTDTVVSLDTLDGTAFSQFFRWVSASIAMGSQSAGAAPTNTLPPLPKEITIPI</sequence>
<dbReference type="RefSeq" id="WP_369668105.1">
    <property type="nucleotide sequence ID" value="NZ_JBDKXB010000026.1"/>
</dbReference>
<evidence type="ECO:0000313" key="3">
    <source>
        <dbReference type="Proteomes" id="UP001564408"/>
    </source>
</evidence>
<gene>
    <name evidence="2" type="ORF">ABC977_15040</name>
</gene>
<evidence type="ECO:0000259" key="1">
    <source>
        <dbReference type="PROSITE" id="PS50234"/>
    </source>
</evidence>
<comment type="caution">
    <text evidence="2">The sequence shown here is derived from an EMBL/GenBank/DDBJ whole genome shotgun (WGS) entry which is preliminary data.</text>
</comment>
<dbReference type="SMART" id="SM00327">
    <property type="entry name" value="VWA"/>
    <property type="match status" value="1"/>
</dbReference>
<dbReference type="Pfam" id="PF00092">
    <property type="entry name" value="VWA"/>
    <property type="match status" value="1"/>
</dbReference>
<organism evidence="2 3">
    <name type="scientific">Thioalkalicoccus limnaeus</name>
    <dbReference type="NCBI Taxonomy" id="120681"/>
    <lineage>
        <taxon>Bacteria</taxon>
        <taxon>Pseudomonadati</taxon>
        <taxon>Pseudomonadota</taxon>
        <taxon>Gammaproteobacteria</taxon>
        <taxon>Chromatiales</taxon>
        <taxon>Chromatiaceae</taxon>
        <taxon>Thioalkalicoccus</taxon>
    </lineage>
</organism>
<dbReference type="PIRSF" id="PIRSF020634">
    <property type="entry name" value="TerY_vWA"/>
    <property type="match status" value="1"/>
</dbReference>